<evidence type="ECO:0000256" key="2">
    <source>
        <dbReference type="ARBA" id="ARBA00022741"/>
    </source>
</evidence>
<dbReference type="Gene3D" id="3.40.50.300">
    <property type="entry name" value="P-loop containing nucleotide triphosphate hydrolases"/>
    <property type="match status" value="1"/>
</dbReference>
<dbReference type="InterPro" id="IPR003593">
    <property type="entry name" value="AAA+_ATPase"/>
</dbReference>
<keyword evidence="3 5" id="KW-0067">ATP-binding</keyword>
<evidence type="ECO:0000259" key="4">
    <source>
        <dbReference type="PROSITE" id="PS50893"/>
    </source>
</evidence>
<dbReference type="Pfam" id="PF00005">
    <property type="entry name" value="ABC_tran"/>
    <property type="match status" value="1"/>
</dbReference>
<comment type="caution">
    <text evidence="5">The sequence shown here is derived from an EMBL/GenBank/DDBJ whole genome shotgun (WGS) entry which is preliminary data.</text>
</comment>
<organism evidence="5 6">
    <name type="scientific">Gehongia tenuis</name>
    <dbReference type="NCBI Taxonomy" id="2763655"/>
    <lineage>
        <taxon>Bacteria</taxon>
        <taxon>Bacillati</taxon>
        <taxon>Bacillota</taxon>
        <taxon>Clostridia</taxon>
        <taxon>Christensenellales</taxon>
        <taxon>Christensenellaceae</taxon>
        <taxon>Gehongia</taxon>
    </lineage>
</organism>
<dbReference type="InterPro" id="IPR027417">
    <property type="entry name" value="P-loop_NTPase"/>
</dbReference>
<dbReference type="PROSITE" id="PS50893">
    <property type="entry name" value="ABC_TRANSPORTER_2"/>
    <property type="match status" value="1"/>
</dbReference>
<dbReference type="InterPro" id="IPR017871">
    <property type="entry name" value="ABC_transporter-like_CS"/>
</dbReference>
<protein>
    <submittedName>
        <fullName evidence="5">ABC transporter ATP-binding protein</fullName>
    </submittedName>
</protein>
<dbReference type="SMART" id="SM00382">
    <property type="entry name" value="AAA"/>
    <property type="match status" value="1"/>
</dbReference>
<sequence length="258" mass="28927">MHEKPLVEFQNISMIYHTLSGETHAVDRVSFDVHDGEFVSIVGPSGCGKSTLLSMAAGLLKPSNGSVKVLGREVECPTSDVGYMLQKDHLFGWRTIRQNVLLGLEVQKKLTPENIDKAERLLDTYGLAEFADHYPHQLSGGMRQRVALIRTLAINPSILLLDEAFSALDYQTRLAVSDEISGIIRNEKKTAVLVTHDISEAISMADRVVVLSKRPARLKEIYDIRLTASSESPIERRKAPEFKEYFNQIWKELDVHVA</sequence>
<dbReference type="PANTHER" id="PTHR42788:SF13">
    <property type="entry name" value="ALIPHATIC SULFONATES IMPORT ATP-BINDING PROTEIN SSUB"/>
    <property type="match status" value="1"/>
</dbReference>
<proteinExistence type="predicted"/>
<dbReference type="EMBL" id="JACRSR010000001">
    <property type="protein sequence ID" value="MBC8531265.1"/>
    <property type="molecule type" value="Genomic_DNA"/>
</dbReference>
<dbReference type="GO" id="GO:0005524">
    <property type="term" value="F:ATP binding"/>
    <property type="evidence" value="ECO:0007669"/>
    <property type="project" value="UniProtKB-KW"/>
</dbReference>
<feature type="domain" description="ABC transporter" evidence="4">
    <location>
        <begin position="7"/>
        <end position="238"/>
    </location>
</feature>
<dbReference type="PANTHER" id="PTHR42788">
    <property type="entry name" value="TAURINE IMPORT ATP-BINDING PROTEIN-RELATED"/>
    <property type="match status" value="1"/>
</dbReference>
<evidence type="ECO:0000256" key="3">
    <source>
        <dbReference type="ARBA" id="ARBA00022840"/>
    </source>
</evidence>
<dbReference type="Proteomes" id="UP000623172">
    <property type="component" value="Unassembled WGS sequence"/>
</dbReference>
<dbReference type="CDD" id="cd03293">
    <property type="entry name" value="ABC_NrtD_SsuB_transporters"/>
    <property type="match status" value="1"/>
</dbReference>
<evidence type="ECO:0000313" key="5">
    <source>
        <dbReference type="EMBL" id="MBC8531265.1"/>
    </source>
</evidence>
<dbReference type="InterPro" id="IPR003439">
    <property type="entry name" value="ABC_transporter-like_ATP-bd"/>
</dbReference>
<keyword evidence="1" id="KW-0813">Transport</keyword>
<dbReference type="PROSITE" id="PS00211">
    <property type="entry name" value="ABC_TRANSPORTER_1"/>
    <property type="match status" value="1"/>
</dbReference>
<name>A0A926D2L8_9FIRM</name>
<reference evidence="5" key="1">
    <citation type="submission" date="2020-08" db="EMBL/GenBank/DDBJ databases">
        <title>Genome public.</title>
        <authorList>
            <person name="Liu C."/>
            <person name="Sun Q."/>
        </authorList>
    </citation>
    <scope>NUCLEOTIDE SEQUENCE</scope>
    <source>
        <strain evidence="5">NSJ-53</strain>
    </source>
</reference>
<accession>A0A926D2L8</accession>
<gene>
    <name evidence="5" type="ORF">H8696_05320</name>
</gene>
<dbReference type="AlphaFoldDB" id="A0A926D2L8"/>
<dbReference type="RefSeq" id="WP_249315559.1">
    <property type="nucleotide sequence ID" value="NZ_JACRSR010000001.1"/>
</dbReference>
<dbReference type="GO" id="GO:0016887">
    <property type="term" value="F:ATP hydrolysis activity"/>
    <property type="evidence" value="ECO:0007669"/>
    <property type="project" value="InterPro"/>
</dbReference>
<keyword evidence="6" id="KW-1185">Reference proteome</keyword>
<evidence type="ECO:0000256" key="1">
    <source>
        <dbReference type="ARBA" id="ARBA00022448"/>
    </source>
</evidence>
<dbReference type="SUPFAM" id="SSF52540">
    <property type="entry name" value="P-loop containing nucleoside triphosphate hydrolases"/>
    <property type="match status" value="1"/>
</dbReference>
<keyword evidence="2" id="KW-0547">Nucleotide-binding</keyword>
<dbReference type="InterPro" id="IPR050166">
    <property type="entry name" value="ABC_transporter_ATP-bind"/>
</dbReference>
<evidence type="ECO:0000313" key="6">
    <source>
        <dbReference type="Proteomes" id="UP000623172"/>
    </source>
</evidence>